<evidence type="ECO:0000313" key="2">
    <source>
        <dbReference type="Proteomes" id="UP001497444"/>
    </source>
</evidence>
<protein>
    <submittedName>
        <fullName evidence="1">Uncharacterized protein</fullName>
    </submittedName>
</protein>
<proteinExistence type="predicted"/>
<reference evidence="1" key="1">
    <citation type="submission" date="2024-02" db="EMBL/GenBank/DDBJ databases">
        <authorList>
            <consortium name="ELIXIR-Norway"/>
            <consortium name="Elixir Norway"/>
        </authorList>
    </citation>
    <scope>NUCLEOTIDE SEQUENCE</scope>
</reference>
<name>A0ABP0WKA0_9BRYO</name>
<dbReference type="Proteomes" id="UP001497444">
    <property type="component" value="Chromosome 19"/>
</dbReference>
<evidence type="ECO:0000313" key="1">
    <source>
        <dbReference type="EMBL" id="CAK9267249.1"/>
    </source>
</evidence>
<keyword evidence="2" id="KW-1185">Reference proteome</keyword>
<organism evidence="1 2">
    <name type="scientific">Sphagnum jensenii</name>
    <dbReference type="NCBI Taxonomy" id="128206"/>
    <lineage>
        <taxon>Eukaryota</taxon>
        <taxon>Viridiplantae</taxon>
        <taxon>Streptophyta</taxon>
        <taxon>Embryophyta</taxon>
        <taxon>Bryophyta</taxon>
        <taxon>Sphagnophytina</taxon>
        <taxon>Sphagnopsida</taxon>
        <taxon>Sphagnales</taxon>
        <taxon>Sphagnaceae</taxon>
        <taxon>Sphagnum</taxon>
    </lineage>
</organism>
<sequence>MSTQSYQVSNNVSLDYKANASPWSIPYSSSNPSATRRAFNLLPCPSNPSLLFNYIHLLEISFLPKGKSIKVHVLLLVTDSISCDIASCHLECSFASSNVIGSNIFMTLQKIIVFQNVQLDQSFALNKRMFTLTKGIGHEKIWFF</sequence>
<dbReference type="EMBL" id="OZ020114">
    <property type="protein sequence ID" value="CAK9267249.1"/>
    <property type="molecule type" value="Genomic_DNA"/>
</dbReference>
<accession>A0ABP0WKA0</accession>
<gene>
    <name evidence="1" type="ORF">CSSPJE1EN1_LOCUS12727</name>
</gene>